<feature type="domain" description="Exoribonuclease phosphorolytic" evidence="6">
    <location>
        <begin position="8"/>
        <end position="121"/>
    </location>
</feature>
<evidence type="ECO:0000259" key="6">
    <source>
        <dbReference type="Pfam" id="PF01138"/>
    </source>
</evidence>
<evidence type="ECO:0000256" key="3">
    <source>
        <dbReference type="ARBA" id="ARBA00022552"/>
    </source>
</evidence>
<evidence type="ECO:0000313" key="7">
    <source>
        <dbReference type="EMBL" id="ADM12349.1"/>
    </source>
</evidence>
<dbReference type="GO" id="GO:0005730">
    <property type="term" value="C:nucleolus"/>
    <property type="evidence" value="ECO:0007669"/>
    <property type="project" value="TreeGrafter"/>
</dbReference>
<evidence type="ECO:0000256" key="5">
    <source>
        <dbReference type="ARBA" id="ARBA00023242"/>
    </source>
</evidence>
<organism evidence="7 8">
    <name type="scientific">Encephalitozoon intestinalis (strain ATCC 50506)</name>
    <name type="common">Microsporidian parasite</name>
    <name type="synonym">Septata intestinalis</name>
    <dbReference type="NCBI Taxonomy" id="876142"/>
    <lineage>
        <taxon>Eukaryota</taxon>
        <taxon>Fungi</taxon>
        <taxon>Fungi incertae sedis</taxon>
        <taxon>Microsporidia</taxon>
        <taxon>Unikaryonidae</taxon>
        <taxon>Encephalitozoon</taxon>
    </lineage>
</organism>
<dbReference type="SUPFAM" id="SSF54211">
    <property type="entry name" value="Ribosomal protein S5 domain 2-like"/>
    <property type="match status" value="1"/>
</dbReference>
<dbReference type="PANTHER" id="PTHR11953">
    <property type="entry name" value="EXOSOME COMPLEX COMPONENT"/>
    <property type="match status" value="1"/>
</dbReference>
<dbReference type="EMBL" id="CP001951">
    <property type="protein sequence ID" value="ADM12349.1"/>
    <property type="molecule type" value="Genomic_DNA"/>
</dbReference>
<sequence>MSGIRSMMSVIPHCTGSSRFTYNNTTVFCIVHGPSDSISRQEDPEMAILDVKWRDIILINGRIYDKYFSREIEKILSKRIILELDPCRSIQISFNVVGEVRNTLFCAVNAALLALSDAGIPLISMFYASSSFTHEEEVIVFDGDENVLASHSFGSISKTGMERAKSFLKYVKEVQTYTLKSKFPFCIS</sequence>
<name>E0S9G4_ENCIT</name>
<dbReference type="GeneID" id="9699404"/>
<dbReference type="Proteomes" id="UP000002313">
    <property type="component" value="Chromosome X"/>
</dbReference>
<dbReference type="GO" id="GO:0003723">
    <property type="term" value="F:RNA binding"/>
    <property type="evidence" value="ECO:0007669"/>
    <property type="project" value="TreeGrafter"/>
</dbReference>
<dbReference type="Gene3D" id="3.30.230.70">
    <property type="entry name" value="GHMP Kinase, N-terminal domain"/>
    <property type="match status" value="1"/>
</dbReference>
<dbReference type="GO" id="GO:0071028">
    <property type="term" value="P:nuclear mRNA surveillance"/>
    <property type="evidence" value="ECO:0007669"/>
    <property type="project" value="TreeGrafter"/>
</dbReference>
<dbReference type="InterPro" id="IPR027408">
    <property type="entry name" value="PNPase/RNase_PH_dom_sf"/>
</dbReference>
<keyword evidence="3" id="KW-0698">rRNA processing</keyword>
<gene>
    <name evidence="7" type="ORF">Eint_100210</name>
</gene>
<dbReference type="GO" id="GO:0034475">
    <property type="term" value="P:U4 snRNA 3'-end processing"/>
    <property type="evidence" value="ECO:0007669"/>
    <property type="project" value="TreeGrafter"/>
</dbReference>
<reference evidence="7 8" key="1">
    <citation type="journal article" date="2010" name="Nat. Commun.">
        <title>The complete sequence of the smallest known nuclear genome from the microsporidian Encephalitozoon intestinalis.</title>
        <authorList>
            <person name="Corradi N."/>
            <person name="Pombert J.-F."/>
            <person name="Farinelli L."/>
            <person name="Didier E.S."/>
            <person name="Keeling P.J."/>
        </authorList>
    </citation>
    <scope>NUCLEOTIDE SEQUENCE [LARGE SCALE GENOMIC DNA]</scope>
    <source>
        <strain evidence="7 8">ATCC 50506</strain>
    </source>
</reference>
<dbReference type="KEGG" id="ein:Eint_100210"/>
<keyword evidence="8" id="KW-1185">Reference proteome</keyword>
<keyword evidence="4" id="KW-0271">Exosome</keyword>
<keyword evidence="5" id="KW-0539">Nucleus</keyword>
<evidence type="ECO:0000256" key="4">
    <source>
        <dbReference type="ARBA" id="ARBA00022835"/>
    </source>
</evidence>
<accession>E0S9G4</accession>
<protein>
    <submittedName>
        <fullName evidence="7">Exosome RNAse PH-like protein</fullName>
    </submittedName>
</protein>
<dbReference type="InterPro" id="IPR020568">
    <property type="entry name" value="Ribosomal_Su5_D2-typ_SF"/>
</dbReference>
<proteinExistence type="inferred from homology"/>
<dbReference type="VEuPathDB" id="MicrosporidiaDB:Eint_100210"/>
<dbReference type="GO" id="GO:0071051">
    <property type="term" value="P:poly(A)-dependent snoRNA 3'-end processing"/>
    <property type="evidence" value="ECO:0007669"/>
    <property type="project" value="TreeGrafter"/>
</dbReference>
<dbReference type="GO" id="GO:0016075">
    <property type="term" value="P:rRNA catabolic process"/>
    <property type="evidence" value="ECO:0007669"/>
    <property type="project" value="TreeGrafter"/>
</dbReference>
<reference evidence="7 8" key="2">
    <citation type="journal article" date="2012" name="Proc. Natl. Acad. Sci. U.S.A.">
        <title>Gain and loss of multiple functionally related, horizontally transferred genes in the reduced genomes of two microsporidian parasites.</title>
        <authorList>
            <person name="Pombert J.-F."/>
            <person name="Selman M."/>
            <person name="Burki F."/>
            <person name="Bardell F.T."/>
            <person name="Farinelli L."/>
            <person name="Solter L.F."/>
            <person name="Whitman D.W."/>
            <person name="Weiss L.M."/>
            <person name="Corradi N."/>
            <person name="Keeling P.J."/>
        </authorList>
    </citation>
    <scope>NUCLEOTIDE SEQUENCE [LARGE SCALE GENOMIC DNA]</scope>
    <source>
        <strain evidence="7 8">ATCC 50506</strain>
    </source>
</reference>
<dbReference type="GO" id="GO:0000177">
    <property type="term" value="C:cytoplasmic exosome (RNase complex)"/>
    <property type="evidence" value="ECO:0007669"/>
    <property type="project" value="TreeGrafter"/>
</dbReference>
<dbReference type="Pfam" id="PF01138">
    <property type="entry name" value="RNase_PH"/>
    <property type="match status" value="1"/>
</dbReference>
<dbReference type="PANTHER" id="PTHR11953:SF1">
    <property type="entry name" value="EXOSOME COMPLEX COMPONENT RRP46"/>
    <property type="match status" value="1"/>
</dbReference>
<evidence type="ECO:0000256" key="2">
    <source>
        <dbReference type="ARBA" id="ARBA00006678"/>
    </source>
</evidence>
<evidence type="ECO:0000313" key="8">
    <source>
        <dbReference type="Proteomes" id="UP000002313"/>
    </source>
</evidence>
<dbReference type="RefSeq" id="XP_003073709.1">
    <property type="nucleotide sequence ID" value="XM_003073663.1"/>
</dbReference>
<dbReference type="InterPro" id="IPR001247">
    <property type="entry name" value="ExoRNase_PH_dom1"/>
</dbReference>
<dbReference type="GO" id="GO:0006364">
    <property type="term" value="P:rRNA processing"/>
    <property type="evidence" value="ECO:0007669"/>
    <property type="project" value="UniProtKB-KW"/>
</dbReference>
<dbReference type="HOGENOM" id="CLU_123986_0_0_1"/>
<dbReference type="OrthoDB" id="2191718at2759"/>
<comment type="subcellular location">
    <subcellularLocation>
        <location evidence="1">Nucleus</location>
    </subcellularLocation>
</comment>
<dbReference type="GO" id="GO:0000176">
    <property type="term" value="C:nuclear exosome (RNase complex)"/>
    <property type="evidence" value="ECO:0007669"/>
    <property type="project" value="UniProtKB-ARBA"/>
</dbReference>
<evidence type="ECO:0000256" key="1">
    <source>
        <dbReference type="ARBA" id="ARBA00004123"/>
    </source>
</evidence>
<dbReference type="InterPro" id="IPR050080">
    <property type="entry name" value="RNase_PH"/>
</dbReference>
<comment type="similarity">
    <text evidence="2">Belongs to the RNase PH family.</text>
</comment>
<dbReference type="AlphaFoldDB" id="E0S9G4"/>